<proteinExistence type="predicted"/>
<dbReference type="RefSeq" id="WP_094783980.1">
    <property type="nucleotide sequence ID" value="NZ_BEDT01000001.1"/>
</dbReference>
<accession>A0A224XAF1</accession>
<dbReference type="OrthoDB" id="9791620at2"/>
<keyword evidence="2" id="KW-1185">Reference proteome</keyword>
<dbReference type="Gene3D" id="3.20.20.140">
    <property type="entry name" value="Metal-dependent hydrolases"/>
    <property type="match status" value="1"/>
</dbReference>
<dbReference type="InterPro" id="IPR016195">
    <property type="entry name" value="Pol/histidinol_Pase-like"/>
</dbReference>
<protein>
    <submittedName>
        <fullName evidence="1">Uncharacterized protein</fullName>
    </submittedName>
</protein>
<evidence type="ECO:0000313" key="1">
    <source>
        <dbReference type="EMBL" id="GAX46922.1"/>
    </source>
</evidence>
<organism evidence="1 2">
    <name type="scientific">Pseudolactococcus reticulitermitis</name>
    <dbReference type="NCBI Taxonomy" id="2025039"/>
    <lineage>
        <taxon>Bacteria</taxon>
        <taxon>Bacillati</taxon>
        <taxon>Bacillota</taxon>
        <taxon>Bacilli</taxon>
        <taxon>Lactobacillales</taxon>
        <taxon>Streptococcaceae</taxon>
        <taxon>Pseudolactococcus</taxon>
    </lineage>
</organism>
<gene>
    <name evidence="1" type="ORF">RsY01_502</name>
</gene>
<name>A0A224XAF1_9LACT</name>
<dbReference type="Proteomes" id="UP000218689">
    <property type="component" value="Unassembled WGS sequence"/>
</dbReference>
<comment type="caution">
    <text evidence="1">The sequence shown here is derived from an EMBL/GenBank/DDBJ whole genome shotgun (WGS) entry which is preliminary data.</text>
</comment>
<dbReference type="AlphaFoldDB" id="A0A224XAF1"/>
<dbReference type="SUPFAM" id="SSF89550">
    <property type="entry name" value="PHP domain-like"/>
    <property type="match status" value="1"/>
</dbReference>
<reference evidence="2" key="1">
    <citation type="submission" date="2017-08" db="EMBL/GenBank/DDBJ databases">
        <title>Draft genome sequence of Lactococcus sp. strain Rs-Y01, isolated from the gut of the lower termite Reticulitermes speratus.</title>
        <authorList>
            <person name="Ohkuma M."/>
            <person name="Yuki M."/>
        </authorList>
    </citation>
    <scope>NUCLEOTIDE SEQUENCE [LARGE SCALE GENOMIC DNA]</scope>
    <source>
        <strain evidence="2">Rs-Y01</strain>
    </source>
</reference>
<sequence length="311" mass="35983">MAGSEWYRWELHIHTPQTKKNSQFEGKNCDEQWNKYYKRINEYIDTNIPEKNIKAIGVTDYLSIDNYIKVREDKQLPESIELILPNVEMRLNLKGGKTPINIHCIFNPDIVDELEDRFFSRLKFNDGRRDYSATRKELIALGKSIDSKIKDDNKALEKGVENFVIELSCLQDMLKDDDLRQNTIWVVANNETDGVSGLKNSQFEGTRKAIYTIADAIFSGNPNDVDYFLGKKADTTEEMRSKYGGVMPCFHGSDAHCLEKVFEPDLKRYCYIKSEITFDGLKQTLTDPEDRVFIGERPSVLNRIIENPEKL</sequence>
<dbReference type="EMBL" id="BEDT01000001">
    <property type="protein sequence ID" value="GAX46922.1"/>
    <property type="molecule type" value="Genomic_DNA"/>
</dbReference>
<evidence type="ECO:0000313" key="2">
    <source>
        <dbReference type="Proteomes" id="UP000218689"/>
    </source>
</evidence>